<proteinExistence type="predicted"/>
<dbReference type="SMART" id="SM00471">
    <property type="entry name" value="HDc"/>
    <property type="match status" value="1"/>
</dbReference>
<feature type="domain" description="Response regulatory" evidence="2">
    <location>
        <begin position="27"/>
        <end position="144"/>
    </location>
</feature>
<dbReference type="PROSITE" id="PS51832">
    <property type="entry name" value="HD_GYP"/>
    <property type="match status" value="1"/>
</dbReference>
<keyword evidence="4" id="KW-0378">Hydrolase</keyword>
<protein>
    <submittedName>
        <fullName evidence="4">Cyclic di-GMP phosphodiesterase response regulator RpfG</fullName>
        <ecNumber evidence="4">3.1.4.52</ecNumber>
    </submittedName>
</protein>
<dbReference type="GO" id="GO:0071111">
    <property type="term" value="F:cyclic-guanylate-specific phosphodiesterase activity"/>
    <property type="evidence" value="ECO:0007669"/>
    <property type="project" value="UniProtKB-EC"/>
</dbReference>
<dbReference type="InterPro" id="IPR052020">
    <property type="entry name" value="Cyclic_di-GMP/3'3'-cGAMP_PDE"/>
</dbReference>
<dbReference type="InterPro" id="IPR037522">
    <property type="entry name" value="HD_GYP_dom"/>
</dbReference>
<dbReference type="RefSeq" id="WP_144982311.1">
    <property type="nucleotide sequence ID" value="NZ_CP037920.1"/>
</dbReference>
<dbReference type="Gene3D" id="3.40.50.2300">
    <property type="match status" value="1"/>
</dbReference>
<evidence type="ECO:0000259" key="3">
    <source>
        <dbReference type="PROSITE" id="PS51832"/>
    </source>
</evidence>
<dbReference type="Proteomes" id="UP000318704">
    <property type="component" value="Chromosome"/>
</dbReference>
<dbReference type="PANTHER" id="PTHR45228:SF1">
    <property type="entry name" value="CYCLIC DI-GMP PHOSPHODIESTERASE TM_0186"/>
    <property type="match status" value="1"/>
</dbReference>
<dbReference type="EC" id="3.1.4.52" evidence="4"/>
<dbReference type="SMART" id="SM00448">
    <property type="entry name" value="REC"/>
    <property type="match status" value="1"/>
</dbReference>
<dbReference type="PROSITE" id="PS50110">
    <property type="entry name" value="RESPONSE_REGULATORY"/>
    <property type="match status" value="1"/>
</dbReference>
<dbReference type="Pfam" id="PF13487">
    <property type="entry name" value="HD_5"/>
    <property type="match status" value="1"/>
</dbReference>
<gene>
    <name evidence="4" type="primary">rpfG_1</name>
    <name evidence="4" type="ORF">V144x_10420</name>
</gene>
<feature type="modified residue" description="4-aspartylphosphate" evidence="1">
    <location>
        <position position="77"/>
    </location>
</feature>
<organism evidence="4 5">
    <name type="scientific">Gimesia aquarii</name>
    <dbReference type="NCBI Taxonomy" id="2527964"/>
    <lineage>
        <taxon>Bacteria</taxon>
        <taxon>Pseudomonadati</taxon>
        <taxon>Planctomycetota</taxon>
        <taxon>Planctomycetia</taxon>
        <taxon>Planctomycetales</taxon>
        <taxon>Planctomycetaceae</taxon>
        <taxon>Gimesia</taxon>
    </lineage>
</organism>
<dbReference type="InterPro" id="IPR003607">
    <property type="entry name" value="HD/PDEase_dom"/>
</dbReference>
<evidence type="ECO:0000256" key="1">
    <source>
        <dbReference type="PROSITE-ProRule" id="PRU00169"/>
    </source>
</evidence>
<sequence length="392" mass="43958">MIDSTLKKTMVENPETLINCNEFDGCSIAIIDDEKINLDMIQYYLEMEGFTNLISTEDSASAFSMIESERPDLILSDINMPEVSGLDILAQIRGHRELTDTPVIILTASSDNETKISALRQGATDLLAKPIHHGELIARIRNVLKVKVSQDQLKAHSESLEQAVQLRTKELEASRLSVIQCLARAAEFRDDDTGQHVIRVGKYARIIGEELGFSERELWLLEPAAQLHDVGKIGIEDSILLKPGKLTPEEYDSMKKHCGFGKRIVDCLPEHEAQLIRMHTEMGAKIMDIPDSPILSLAKVIAMTHHERWDGTGYPLGLEGKDIPIQGRITAVADVFDALTSKRSYKPAFSLTKSFRILEEGRATQFDPEVLDAFFSRRQDIIQVQIDYAETE</sequence>
<reference evidence="4 5" key="1">
    <citation type="submission" date="2019-03" db="EMBL/GenBank/DDBJ databases">
        <title>Deep-cultivation of Planctomycetes and their phenomic and genomic characterization uncovers novel biology.</title>
        <authorList>
            <person name="Wiegand S."/>
            <person name="Jogler M."/>
            <person name="Boedeker C."/>
            <person name="Pinto D."/>
            <person name="Vollmers J."/>
            <person name="Rivas-Marin E."/>
            <person name="Kohn T."/>
            <person name="Peeters S.H."/>
            <person name="Heuer A."/>
            <person name="Rast P."/>
            <person name="Oberbeckmann S."/>
            <person name="Bunk B."/>
            <person name="Jeske O."/>
            <person name="Meyerdierks A."/>
            <person name="Storesund J.E."/>
            <person name="Kallscheuer N."/>
            <person name="Luecker S."/>
            <person name="Lage O.M."/>
            <person name="Pohl T."/>
            <person name="Merkel B.J."/>
            <person name="Hornburger P."/>
            <person name="Mueller R.-W."/>
            <person name="Bruemmer F."/>
            <person name="Labrenz M."/>
            <person name="Spormann A.M."/>
            <person name="Op den Camp H."/>
            <person name="Overmann J."/>
            <person name="Amann R."/>
            <person name="Jetten M.S.M."/>
            <person name="Mascher T."/>
            <person name="Medema M.H."/>
            <person name="Devos D.P."/>
            <person name="Kaster A.-K."/>
            <person name="Ovreas L."/>
            <person name="Rohde M."/>
            <person name="Galperin M.Y."/>
            <person name="Jogler C."/>
        </authorList>
    </citation>
    <scope>NUCLEOTIDE SEQUENCE [LARGE SCALE GENOMIC DNA]</scope>
    <source>
        <strain evidence="4 5">V144</strain>
    </source>
</reference>
<evidence type="ECO:0000313" key="4">
    <source>
        <dbReference type="EMBL" id="QDT95597.1"/>
    </source>
</evidence>
<feature type="domain" description="HD-GYP" evidence="3">
    <location>
        <begin position="171"/>
        <end position="390"/>
    </location>
</feature>
<evidence type="ECO:0000313" key="5">
    <source>
        <dbReference type="Proteomes" id="UP000318704"/>
    </source>
</evidence>
<dbReference type="AlphaFoldDB" id="A0A517VRH0"/>
<dbReference type="GO" id="GO:0000160">
    <property type="term" value="P:phosphorelay signal transduction system"/>
    <property type="evidence" value="ECO:0007669"/>
    <property type="project" value="InterPro"/>
</dbReference>
<dbReference type="Gene3D" id="1.10.3210.10">
    <property type="entry name" value="Hypothetical protein af1432"/>
    <property type="match status" value="1"/>
</dbReference>
<keyword evidence="1" id="KW-0597">Phosphoprotein</keyword>
<evidence type="ECO:0000259" key="2">
    <source>
        <dbReference type="PROSITE" id="PS50110"/>
    </source>
</evidence>
<dbReference type="CDD" id="cd00077">
    <property type="entry name" value="HDc"/>
    <property type="match status" value="1"/>
</dbReference>
<dbReference type="EMBL" id="CP037920">
    <property type="protein sequence ID" value="QDT95597.1"/>
    <property type="molecule type" value="Genomic_DNA"/>
</dbReference>
<dbReference type="KEGG" id="gaw:V144x_10420"/>
<accession>A0A517VRH0</accession>
<dbReference type="InterPro" id="IPR011006">
    <property type="entry name" value="CheY-like_superfamily"/>
</dbReference>
<dbReference type="SUPFAM" id="SSF52172">
    <property type="entry name" value="CheY-like"/>
    <property type="match status" value="1"/>
</dbReference>
<dbReference type="Pfam" id="PF00072">
    <property type="entry name" value="Response_reg"/>
    <property type="match status" value="1"/>
</dbReference>
<dbReference type="InterPro" id="IPR001789">
    <property type="entry name" value="Sig_transdc_resp-reg_receiver"/>
</dbReference>
<dbReference type="PANTHER" id="PTHR45228">
    <property type="entry name" value="CYCLIC DI-GMP PHOSPHODIESTERASE TM_0186-RELATED"/>
    <property type="match status" value="1"/>
</dbReference>
<name>A0A517VRH0_9PLAN</name>
<dbReference type="SUPFAM" id="SSF109604">
    <property type="entry name" value="HD-domain/PDEase-like"/>
    <property type="match status" value="1"/>
</dbReference>